<dbReference type="PANTHER" id="PTHR11742:SF6">
    <property type="entry name" value="MANNOSYL-OLIGOSACCHARIDE ALPHA-1,2-MANNOSIDASE IA-RELATED"/>
    <property type="match status" value="1"/>
</dbReference>
<organism evidence="12 13">
    <name type="scientific">Dermatophagoides pteronyssinus</name>
    <name type="common">European house dust mite</name>
    <dbReference type="NCBI Taxonomy" id="6956"/>
    <lineage>
        <taxon>Eukaryota</taxon>
        <taxon>Metazoa</taxon>
        <taxon>Ecdysozoa</taxon>
        <taxon>Arthropoda</taxon>
        <taxon>Chelicerata</taxon>
        <taxon>Arachnida</taxon>
        <taxon>Acari</taxon>
        <taxon>Acariformes</taxon>
        <taxon>Sarcoptiformes</taxon>
        <taxon>Astigmata</taxon>
        <taxon>Psoroptidia</taxon>
        <taxon>Analgoidea</taxon>
        <taxon>Pyroglyphidae</taxon>
        <taxon>Dermatophagoidinae</taxon>
        <taxon>Dermatophagoides</taxon>
    </lineage>
</organism>
<feature type="active site" description="Proton donor" evidence="6">
    <location>
        <position position="239"/>
    </location>
</feature>
<reference evidence="13" key="1">
    <citation type="submission" date="2025-08" db="UniProtKB">
        <authorList>
            <consortium name="RefSeq"/>
        </authorList>
    </citation>
    <scope>IDENTIFICATION</scope>
    <source>
        <strain evidence="13">Airmid</strain>
    </source>
</reference>
<dbReference type="GO" id="GO:0000139">
    <property type="term" value="C:Golgi membrane"/>
    <property type="evidence" value="ECO:0007669"/>
    <property type="project" value="TreeGrafter"/>
</dbReference>
<evidence type="ECO:0000256" key="2">
    <source>
        <dbReference type="ARBA" id="ARBA00004922"/>
    </source>
</evidence>
<dbReference type="SUPFAM" id="SSF48225">
    <property type="entry name" value="Seven-hairpin glycosidases"/>
    <property type="match status" value="1"/>
</dbReference>
<dbReference type="OMA" id="SHLACFM"/>
<sequence>MARIRTLTTVLFLIIIPSLFIYFLYYDSISSTTINNQYQPSSSSSNSQSEFIDSSSLPQQQQQQPPNTDNDNQLQHKYAAVWKHITNVYNHPLPPSLSSIQNDTASTLSSLRSSILGNHRNRNSEFTYVQIQPPLLPTSEESMDSDPKIEQRRQFIKKMMKESWDNYVKYAWGFNELQPQTRNGKLDSIFGPTKLGATIVDSMDTLFLMDMKQEFEHGRQWIAQELDFKSTQSEISVFETIIRYVGGLLSCFALTGDPMFLYKSREIAQILLPAYNTATGIPNGLIIPKTGKSYHHTWANGAILSEFGSHHLELTYLSDMTGDKRFSDRIKRIRSVVKNADKPNGLYLLMLDEQTGRWTDNKASLGALGDSFYEYLIKSYVQSGHHDKQSLQMYLDAMDAIDRSGMINQSISGQLTYVSDLVFGKTTNKMQHLTCFAGGMYGLGVHHMLLSTNDSIRQSKIDNLPANNVVISDNNNQEQKILVNLTATTTAANTAINDFDRRIRRHFDLAVNLTETCYQSYHRTPTHLGPESFYFNEQVEAINPNGDYYILRPEVIESYFIMWRLTHDNRYREYAWEAAQAIYENCRTESGYTGIYNVMRKPAIKDNTQQSFFLAETLKYLYLIFSNDKLLSLDDWVFNTEAHPLPICGQNSAYPQSTCINRNQNHNNNRVRSKKQARI</sequence>
<name>A0A6P6YEM7_DERPT</name>
<keyword evidence="5 8" id="KW-1015">Disulfide bond</keyword>
<feature type="active site" description="Proton donor" evidence="6">
    <location>
        <position position="531"/>
    </location>
</feature>
<evidence type="ECO:0000256" key="9">
    <source>
        <dbReference type="RuleBase" id="RU361193"/>
    </source>
</evidence>
<evidence type="ECO:0000256" key="5">
    <source>
        <dbReference type="ARBA" id="ARBA00023157"/>
    </source>
</evidence>
<dbReference type="Pfam" id="PF01532">
    <property type="entry name" value="Glyco_hydro_47"/>
    <property type="match status" value="1"/>
</dbReference>
<keyword evidence="11" id="KW-0812">Transmembrane</keyword>
<evidence type="ECO:0000313" key="12">
    <source>
        <dbReference type="Proteomes" id="UP000515146"/>
    </source>
</evidence>
<dbReference type="GO" id="GO:0005975">
    <property type="term" value="P:carbohydrate metabolic process"/>
    <property type="evidence" value="ECO:0007669"/>
    <property type="project" value="InterPro"/>
</dbReference>
<dbReference type="GO" id="GO:0004571">
    <property type="term" value="F:mannosyl-oligosaccharide 1,2-alpha-mannosidase activity"/>
    <property type="evidence" value="ECO:0007669"/>
    <property type="project" value="InterPro"/>
</dbReference>
<dbReference type="Gene3D" id="1.50.10.10">
    <property type="match status" value="1"/>
</dbReference>
<keyword evidence="4 9" id="KW-0378">Hydrolase</keyword>
<comment type="pathway">
    <text evidence="2">Protein modification; protein glycosylation.</text>
</comment>
<dbReference type="InterPro" id="IPR050749">
    <property type="entry name" value="Glycosyl_Hydrolase_47"/>
</dbReference>
<keyword evidence="11" id="KW-0472">Membrane</keyword>
<proteinExistence type="inferred from homology"/>
<protein>
    <recommendedName>
        <fullName evidence="9">alpha-1,2-Mannosidase</fullName>
        <ecNumber evidence="9">3.2.1.-</ecNumber>
    </recommendedName>
</protein>
<dbReference type="InterPro" id="IPR001382">
    <property type="entry name" value="Glyco_hydro_47"/>
</dbReference>
<evidence type="ECO:0000313" key="13">
    <source>
        <dbReference type="RefSeq" id="XP_027203732.1"/>
    </source>
</evidence>
<evidence type="ECO:0000256" key="10">
    <source>
        <dbReference type="SAM" id="MobiDB-lite"/>
    </source>
</evidence>
<evidence type="ECO:0000256" key="11">
    <source>
        <dbReference type="SAM" id="Phobius"/>
    </source>
</evidence>
<dbReference type="GO" id="GO:0005509">
    <property type="term" value="F:calcium ion binding"/>
    <property type="evidence" value="ECO:0007669"/>
    <property type="project" value="InterPro"/>
</dbReference>
<evidence type="ECO:0000256" key="1">
    <source>
        <dbReference type="ARBA" id="ARBA00001913"/>
    </source>
</evidence>
<feature type="disulfide bond" evidence="8">
    <location>
        <begin position="435"/>
        <end position="517"/>
    </location>
</feature>
<keyword evidence="7" id="KW-0479">Metal-binding</keyword>
<evidence type="ECO:0000256" key="3">
    <source>
        <dbReference type="ARBA" id="ARBA00007658"/>
    </source>
</evidence>
<evidence type="ECO:0000256" key="6">
    <source>
        <dbReference type="PIRSR" id="PIRSR601382-1"/>
    </source>
</evidence>
<evidence type="ECO:0000256" key="4">
    <source>
        <dbReference type="ARBA" id="ARBA00022801"/>
    </source>
</evidence>
<dbReference type="Proteomes" id="UP000515146">
    <property type="component" value="Unplaced"/>
</dbReference>
<dbReference type="PANTHER" id="PTHR11742">
    <property type="entry name" value="MANNOSYL-OLIGOSACCHARIDE ALPHA-1,2-MANNOSIDASE-RELATED"/>
    <property type="match status" value="1"/>
</dbReference>
<keyword evidence="9" id="KW-0326">Glycosidase</keyword>
<feature type="compositionally biased region" description="Low complexity" evidence="10">
    <location>
        <begin position="41"/>
        <end position="72"/>
    </location>
</feature>
<comment type="cofactor">
    <cofactor evidence="1 7">
        <name>Ca(2+)</name>
        <dbReference type="ChEBI" id="CHEBI:29108"/>
    </cofactor>
</comment>
<dbReference type="OrthoDB" id="8118055at2759"/>
<evidence type="ECO:0000256" key="8">
    <source>
        <dbReference type="PIRSR" id="PIRSR601382-3"/>
    </source>
</evidence>
<dbReference type="InterPro" id="IPR012341">
    <property type="entry name" value="6hp_glycosidase-like_sf"/>
</dbReference>
<accession>A0A6P6YEM7</accession>
<dbReference type="InParanoid" id="A0A6P6YEM7"/>
<dbReference type="KEGG" id="dpte:113797529"/>
<feature type="binding site" evidence="7">
    <location>
        <position position="640"/>
    </location>
    <ligand>
        <name>Ca(2+)</name>
        <dbReference type="ChEBI" id="CHEBI:29108"/>
    </ligand>
</feature>
<dbReference type="EC" id="3.2.1.-" evidence="9"/>
<feature type="transmembrane region" description="Helical" evidence="11">
    <location>
        <begin position="7"/>
        <end position="26"/>
    </location>
</feature>
<dbReference type="AlphaFoldDB" id="A0A6P6YEM7"/>
<keyword evidence="7" id="KW-0106">Calcium</keyword>
<dbReference type="RefSeq" id="XP_027203732.1">
    <property type="nucleotide sequence ID" value="XM_027347931.1"/>
</dbReference>
<feature type="active site" evidence="6">
    <location>
        <position position="554"/>
    </location>
</feature>
<comment type="similarity">
    <text evidence="3 9">Belongs to the glycosyl hydrolase 47 family.</text>
</comment>
<evidence type="ECO:0000256" key="7">
    <source>
        <dbReference type="PIRSR" id="PIRSR601382-2"/>
    </source>
</evidence>
<keyword evidence="12" id="KW-1185">Reference proteome</keyword>
<dbReference type="PRINTS" id="PR00747">
    <property type="entry name" value="GLYHDRLASE47"/>
</dbReference>
<dbReference type="GO" id="GO:0005783">
    <property type="term" value="C:endoplasmic reticulum"/>
    <property type="evidence" value="ECO:0007669"/>
    <property type="project" value="TreeGrafter"/>
</dbReference>
<keyword evidence="11" id="KW-1133">Transmembrane helix</keyword>
<feature type="region of interest" description="Disordered" evidence="10">
    <location>
        <begin position="36"/>
        <end position="72"/>
    </location>
</feature>
<feature type="active site" evidence="6">
    <location>
        <position position="370"/>
    </location>
</feature>
<gene>
    <name evidence="13" type="primary">LOC113797529</name>
</gene>
<dbReference type="InterPro" id="IPR036026">
    <property type="entry name" value="Seven-hairpin_glycosidases"/>
</dbReference>
<dbReference type="FunCoup" id="A0A6P6YEM7">
    <property type="interactions" value="1317"/>
</dbReference>